<evidence type="ECO:0000313" key="4">
    <source>
        <dbReference type="Proteomes" id="UP000248975"/>
    </source>
</evidence>
<dbReference type="Pfam" id="PF04168">
    <property type="entry name" value="Alpha-E"/>
    <property type="match status" value="1"/>
</dbReference>
<dbReference type="Gene3D" id="3.40.50.11290">
    <property type="match status" value="1"/>
</dbReference>
<feature type="domain" description="Circularly permuted ATP-grasp type 2" evidence="2">
    <location>
        <begin position="89"/>
        <end position="470"/>
    </location>
</feature>
<accession>A0A2W5UCF1</accession>
<gene>
    <name evidence="3" type="ORF">DI533_18650</name>
</gene>
<dbReference type="SUPFAM" id="SSF56059">
    <property type="entry name" value="Glutathione synthetase ATP-binding domain-like"/>
    <property type="match status" value="1"/>
</dbReference>
<dbReference type="EMBL" id="QFQS01000006">
    <property type="protein sequence ID" value="PZQ95660.1"/>
    <property type="molecule type" value="Genomic_DNA"/>
</dbReference>
<feature type="domain" description="DUF403" evidence="1">
    <location>
        <begin position="519"/>
        <end position="797"/>
    </location>
</feature>
<organism evidence="3 4">
    <name type="scientific">Cereibacter sphaeroides</name>
    <name type="common">Rhodobacter sphaeroides</name>
    <dbReference type="NCBI Taxonomy" id="1063"/>
    <lineage>
        <taxon>Bacteria</taxon>
        <taxon>Pseudomonadati</taxon>
        <taxon>Pseudomonadota</taxon>
        <taxon>Alphaproteobacteria</taxon>
        <taxon>Rhodobacterales</taxon>
        <taxon>Paracoccaceae</taxon>
        <taxon>Cereibacter</taxon>
    </lineage>
</organism>
<dbReference type="Proteomes" id="UP000248975">
    <property type="component" value="Unassembled WGS sequence"/>
</dbReference>
<name>A0A2W5UCF1_CERSP</name>
<reference evidence="3 4" key="1">
    <citation type="submission" date="2017-08" db="EMBL/GenBank/DDBJ databases">
        <title>Infants hospitalized years apart are colonized by the same room-sourced microbial strains.</title>
        <authorList>
            <person name="Brooks B."/>
            <person name="Olm M.R."/>
            <person name="Firek B.A."/>
            <person name="Baker R."/>
            <person name="Thomas B.C."/>
            <person name="Morowitz M.J."/>
            <person name="Banfield J.F."/>
        </authorList>
    </citation>
    <scope>NUCLEOTIDE SEQUENCE [LARGE SCALE GENOMIC DNA]</scope>
    <source>
        <strain evidence="3">S2_003_000_R2_11</strain>
    </source>
</reference>
<dbReference type="InterPro" id="IPR025841">
    <property type="entry name" value="CP_ATPgrasp_2"/>
</dbReference>
<proteinExistence type="predicted"/>
<dbReference type="PANTHER" id="PTHR34595:SF2">
    <property type="entry name" value="BLR2978 PROTEIN"/>
    <property type="match status" value="1"/>
</dbReference>
<evidence type="ECO:0000259" key="1">
    <source>
        <dbReference type="Pfam" id="PF04168"/>
    </source>
</evidence>
<dbReference type="Pfam" id="PF14403">
    <property type="entry name" value="CP_ATPgrasp_2"/>
    <property type="match status" value="1"/>
</dbReference>
<protein>
    <submittedName>
        <fullName evidence="3">Uncharacterized protein</fullName>
    </submittedName>
</protein>
<sequence length="798" mass="86226">MPQAKANAEASRIFAAYRALPGVPDELVDANGTMRPIWGPLVAYLDGLSPDQIARNIARGEQYLRDAGVFFRNYASGQAERDWPFSPLPVLLPEAEWRVIAEGLIERADLLEYVAADLYGQNRLVAEGHLPAALIAENPEWLRPLVGIAPRSGHFLHFLAFEIGRGPDGRWWVLGDRTQAPSGAGFALENRVAAGRVFSEIYNDLNVFRLAAFFRAFRDGLNGLRGDASIRSGGKVGILTPGPMTDTYYEHAYIARYLGLSLLEGGDLTVEDDAVKVRTVQGPVPIDVLWRRLDAQWADPMELEASSRIGTPGLLAAVRAGNVTLVNALGVGVLESQAMLAFLPGIAEHLNGTPLKLPNIATWWCGQQAELDHVRARAQDMVIGPALATRLPFETGGTHALAGRMRGDGQDLDNWLVENGPGLVGQELVTLSTTPVWQDGALVPRPMTIRVFLARTPDGWQVMPGGFARVGSSADATAISMQQGGSAADVWVVSDDPVPDETMLAQPLHAFARAEPGALPSRAADNLYWLGRYVERTEGLLRLTRAYNARLDESGSSALRAAIKSELAGYGLDPEQPLPQGLIRTLGHAVGAASRIRDRFSIDGWAALVDLEKTMSRMTETVTAGDDAAMAMGVLLRKVAGFSGLVHENMYRATGWRFLTIGRSLERAATMADLLATFTDPAAPTGSLDLAIEIGDSTMTHRQRYAVVASHESVVDLLALDAQNPRAILFHLNEIKTQAEHLRPGGTDAPLSAFERSLLAVQTRATLYSLQDLDAAGLRSLRGDILGLSVALTEAYLL</sequence>
<dbReference type="InterPro" id="IPR007296">
    <property type="entry name" value="DUF403"/>
</dbReference>
<evidence type="ECO:0000259" key="2">
    <source>
        <dbReference type="Pfam" id="PF14403"/>
    </source>
</evidence>
<dbReference type="PANTHER" id="PTHR34595">
    <property type="entry name" value="BLR5612 PROTEIN"/>
    <property type="match status" value="1"/>
</dbReference>
<dbReference type="InterPro" id="IPR051680">
    <property type="entry name" value="ATP-dep_Glu-Cys_Ligase-2"/>
</dbReference>
<evidence type="ECO:0000313" key="3">
    <source>
        <dbReference type="EMBL" id="PZQ95660.1"/>
    </source>
</evidence>
<comment type="caution">
    <text evidence="3">The sequence shown here is derived from an EMBL/GenBank/DDBJ whole genome shotgun (WGS) entry which is preliminary data.</text>
</comment>
<dbReference type="AlphaFoldDB" id="A0A2W5UCF1"/>